<dbReference type="InterPro" id="IPR017871">
    <property type="entry name" value="ABC_transporter-like_CS"/>
</dbReference>
<sequence length="252" mass="28087">MEPVVLSNVSFRYSRKDDYILQDLSFQAGVGELWCLLGSSGSGKSTMIRLLMGLNVPTSGTVQVFGECAPFRTMRPRIGYMPQDSALYNDLTGRENLHFFGELSGVKHRELSTRAAELLDFFDLTNAADRLVSKYSGGMQRRLSLAIALMAKPDLLVLDEPTVGLDPRQRLRIWNQLFQMNADGVTILITTHVMDEAERCPNVALLADGHIIGSGSPQEICQHAGKTRLEGAFLQILDGERIRREKHLVPRL</sequence>
<evidence type="ECO:0000313" key="4">
    <source>
        <dbReference type="EMBL" id="QNQ89211.1"/>
    </source>
</evidence>
<dbReference type="Pfam" id="PF00005">
    <property type="entry name" value="ABC_tran"/>
    <property type="match status" value="1"/>
</dbReference>
<reference evidence="4 5" key="1">
    <citation type="submission" date="2019-12" db="EMBL/GenBank/DDBJ databases">
        <title>Corynebacterium sp. nov., isolated from feces of the Anser Albifrons in China.</title>
        <authorList>
            <person name="Liu Q."/>
        </authorList>
    </citation>
    <scope>NUCLEOTIDE SEQUENCE [LARGE SCALE GENOMIC DNA]</scope>
    <source>
        <strain evidence="4 5">4H37-19</strain>
    </source>
</reference>
<accession>A0A7H0SKY6</accession>
<evidence type="ECO:0000256" key="1">
    <source>
        <dbReference type="ARBA" id="ARBA00022741"/>
    </source>
</evidence>
<dbReference type="Proteomes" id="UP000516320">
    <property type="component" value="Chromosome"/>
</dbReference>
<dbReference type="Gene3D" id="3.40.50.300">
    <property type="entry name" value="P-loop containing nucleotide triphosphate hydrolases"/>
    <property type="match status" value="1"/>
</dbReference>
<name>A0A7H0SKY6_9CORY</name>
<dbReference type="SMART" id="SM00382">
    <property type="entry name" value="AAA"/>
    <property type="match status" value="1"/>
</dbReference>
<evidence type="ECO:0000259" key="3">
    <source>
        <dbReference type="PROSITE" id="PS50893"/>
    </source>
</evidence>
<dbReference type="PROSITE" id="PS00211">
    <property type="entry name" value="ABC_TRANSPORTER_1"/>
    <property type="match status" value="1"/>
</dbReference>
<evidence type="ECO:0000256" key="2">
    <source>
        <dbReference type="ARBA" id="ARBA00022840"/>
    </source>
</evidence>
<dbReference type="InterPro" id="IPR003593">
    <property type="entry name" value="AAA+_ATPase"/>
</dbReference>
<dbReference type="SUPFAM" id="SSF52540">
    <property type="entry name" value="P-loop containing nucleoside triphosphate hydrolases"/>
    <property type="match status" value="1"/>
</dbReference>
<keyword evidence="1" id="KW-0547">Nucleotide-binding</keyword>
<keyword evidence="2 4" id="KW-0067">ATP-binding</keyword>
<dbReference type="InterPro" id="IPR003439">
    <property type="entry name" value="ABC_transporter-like_ATP-bd"/>
</dbReference>
<protein>
    <submittedName>
        <fullName evidence="4">ATP-binding cassette domain-containing protein</fullName>
    </submittedName>
</protein>
<proteinExistence type="predicted"/>
<organism evidence="4 5">
    <name type="scientific">Corynebacterium poyangense</name>
    <dbReference type="NCBI Taxonomy" id="2684405"/>
    <lineage>
        <taxon>Bacteria</taxon>
        <taxon>Bacillati</taxon>
        <taxon>Actinomycetota</taxon>
        <taxon>Actinomycetes</taxon>
        <taxon>Mycobacteriales</taxon>
        <taxon>Corynebacteriaceae</taxon>
        <taxon>Corynebacterium</taxon>
    </lineage>
</organism>
<dbReference type="PROSITE" id="PS50893">
    <property type="entry name" value="ABC_TRANSPORTER_2"/>
    <property type="match status" value="1"/>
</dbReference>
<dbReference type="GO" id="GO:0005524">
    <property type="term" value="F:ATP binding"/>
    <property type="evidence" value="ECO:0007669"/>
    <property type="project" value="UniProtKB-KW"/>
</dbReference>
<dbReference type="PANTHER" id="PTHR43038">
    <property type="entry name" value="ATP-BINDING CASSETTE, SUB-FAMILY H, MEMBER 1"/>
    <property type="match status" value="1"/>
</dbReference>
<evidence type="ECO:0000313" key="5">
    <source>
        <dbReference type="Proteomes" id="UP000516320"/>
    </source>
</evidence>
<gene>
    <name evidence="4" type="ORF">GP475_00130</name>
</gene>
<dbReference type="PANTHER" id="PTHR43038:SF3">
    <property type="entry name" value="ABC TRANSPORTER G FAMILY MEMBER 20 ISOFORM X1"/>
    <property type="match status" value="1"/>
</dbReference>
<dbReference type="EMBL" id="CP046884">
    <property type="protein sequence ID" value="QNQ89211.1"/>
    <property type="molecule type" value="Genomic_DNA"/>
</dbReference>
<keyword evidence="5" id="KW-1185">Reference proteome</keyword>
<dbReference type="AlphaFoldDB" id="A0A7H0SKY6"/>
<dbReference type="RefSeq" id="WP_187974666.1">
    <property type="nucleotide sequence ID" value="NZ_CP046884.1"/>
</dbReference>
<dbReference type="InterPro" id="IPR027417">
    <property type="entry name" value="P-loop_NTPase"/>
</dbReference>
<feature type="domain" description="ABC transporter" evidence="3">
    <location>
        <begin position="4"/>
        <end position="233"/>
    </location>
</feature>
<dbReference type="GO" id="GO:0016887">
    <property type="term" value="F:ATP hydrolysis activity"/>
    <property type="evidence" value="ECO:0007669"/>
    <property type="project" value="InterPro"/>
</dbReference>
<dbReference type="KEGG" id="cpoy:GP475_00130"/>